<organism evidence="1 2">
    <name type="scientific">Phytophthora sojae (strain P6497)</name>
    <name type="common">Soybean stem and root rot agent</name>
    <name type="synonym">Phytophthora megasperma f. sp. glycines</name>
    <dbReference type="NCBI Taxonomy" id="1094619"/>
    <lineage>
        <taxon>Eukaryota</taxon>
        <taxon>Sar</taxon>
        <taxon>Stramenopiles</taxon>
        <taxon>Oomycota</taxon>
        <taxon>Peronosporomycetes</taxon>
        <taxon>Peronosporales</taxon>
        <taxon>Peronosporaceae</taxon>
        <taxon>Phytophthora</taxon>
    </lineage>
</organism>
<protein>
    <submittedName>
        <fullName evidence="1">Uncharacterized protein</fullName>
    </submittedName>
</protein>
<keyword evidence="2" id="KW-1185">Reference proteome</keyword>
<dbReference type="InParanoid" id="G4YVP0"/>
<gene>
    <name evidence="1" type="ORF">PHYSODRAFT_411919</name>
</gene>
<sequence length="57" mass="6441">FVPYLLGLSGMKMRMGLNLLRFGIIPSSNEMTFPSRYPRRNVFSTACSTGRIFHALS</sequence>
<dbReference type="AlphaFoldDB" id="G4YVP0"/>
<proteinExistence type="predicted"/>
<dbReference type="KEGG" id="psoj:PHYSODRAFT_411919"/>
<feature type="non-terminal residue" evidence="1">
    <location>
        <position position="1"/>
    </location>
</feature>
<evidence type="ECO:0000313" key="1">
    <source>
        <dbReference type="EMBL" id="EGZ26072.1"/>
    </source>
</evidence>
<accession>G4YVP0</accession>
<dbReference type="RefSeq" id="XP_009521360.1">
    <property type="nucleotide sequence ID" value="XM_009523065.1"/>
</dbReference>
<feature type="non-terminal residue" evidence="1">
    <location>
        <position position="57"/>
    </location>
</feature>
<evidence type="ECO:0000313" key="2">
    <source>
        <dbReference type="Proteomes" id="UP000002640"/>
    </source>
</evidence>
<dbReference type="GeneID" id="20651720"/>
<dbReference type="EMBL" id="JH159152">
    <property type="protein sequence ID" value="EGZ26072.1"/>
    <property type="molecule type" value="Genomic_DNA"/>
</dbReference>
<name>G4YVP0_PHYSP</name>
<dbReference type="Proteomes" id="UP000002640">
    <property type="component" value="Unassembled WGS sequence"/>
</dbReference>
<reference evidence="1 2" key="1">
    <citation type="journal article" date="2006" name="Science">
        <title>Phytophthora genome sequences uncover evolutionary origins and mechanisms of pathogenesis.</title>
        <authorList>
            <person name="Tyler B.M."/>
            <person name="Tripathy S."/>
            <person name="Zhang X."/>
            <person name="Dehal P."/>
            <person name="Jiang R.H."/>
            <person name="Aerts A."/>
            <person name="Arredondo F.D."/>
            <person name="Baxter L."/>
            <person name="Bensasson D."/>
            <person name="Beynon J.L."/>
            <person name="Chapman J."/>
            <person name="Damasceno C.M."/>
            <person name="Dorrance A.E."/>
            <person name="Dou D."/>
            <person name="Dickerman A.W."/>
            <person name="Dubchak I.L."/>
            <person name="Garbelotto M."/>
            <person name="Gijzen M."/>
            <person name="Gordon S.G."/>
            <person name="Govers F."/>
            <person name="Grunwald N.J."/>
            <person name="Huang W."/>
            <person name="Ivors K.L."/>
            <person name="Jones R.W."/>
            <person name="Kamoun S."/>
            <person name="Krampis K."/>
            <person name="Lamour K.H."/>
            <person name="Lee M.K."/>
            <person name="McDonald W.H."/>
            <person name="Medina M."/>
            <person name="Meijer H.J."/>
            <person name="Nordberg E.K."/>
            <person name="Maclean D.J."/>
            <person name="Ospina-Giraldo M.D."/>
            <person name="Morris P.F."/>
            <person name="Phuntumart V."/>
            <person name="Putnam N.H."/>
            <person name="Rash S."/>
            <person name="Rose J.K."/>
            <person name="Sakihama Y."/>
            <person name="Salamov A.A."/>
            <person name="Savidor A."/>
            <person name="Scheuring C.F."/>
            <person name="Smith B.M."/>
            <person name="Sobral B.W."/>
            <person name="Terry A."/>
            <person name="Torto-Alalibo T.A."/>
            <person name="Win J."/>
            <person name="Xu Z."/>
            <person name="Zhang H."/>
            <person name="Grigoriev I.V."/>
            <person name="Rokhsar D.S."/>
            <person name="Boore J.L."/>
        </authorList>
    </citation>
    <scope>NUCLEOTIDE SEQUENCE [LARGE SCALE GENOMIC DNA]</scope>
    <source>
        <strain evidence="1 2">P6497</strain>
    </source>
</reference>